<proteinExistence type="predicted"/>
<organism evidence="2 3">
    <name type="scientific">Candidatus Glomeribacter gigasporarum BEG34</name>
    <dbReference type="NCBI Taxonomy" id="1070319"/>
    <lineage>
        <taxon>Bacteria</taxon>
        <taxon>Pseudomonadati</taxon>
        <taxon>Pseudomonadota</taxon>
        <taxon>Betaproteobacteria</taxon>
        <taxon>Burkholderiales</taxon>
        <taxon>Burkholderiaceae</taxon>
        <taxon>Candidatus Glomeribacter</taxon>
    </lineage>
</organism>
<protein>
    <submittedName>
        <fullName evidence="2">Putative bacteriophage capsid structural protein</fullName>
    </submittedName>
</protein>
<reference evidence="2 3" key="1">
    <citation type="submission" date="2011-08" db="EMBL/GenBank/DDBJ databases">
        <title>The genome of the obligate endobacterium of an arbuscular mycorrhizal fungus reveals an interphylum network of nutritional interactions.</title>
        <authorList>
            <person name="Ghignone S."/>
            <person name="Salvioli A."/>
            <person name="Anca I."/>
            <person name="Lumini E."/>
            <person name="Ortu G."/>
            <person name="Petiti L."/>
            <person name="Cruveiller S."/>
            <person name="Bianciotto V."/>
            <person name="Piffanelli P."/>
            <person name="Lanfranco L."/>
            <person name="Bonfante P."/>
        </authorList>
    </citation>
    <scope>NUCLEOTIDE SEQUENCE [LARGE SCALE GENOMIC DNA]</scope>
    <source>
        <strain evidence="2 3">BEG34</strain>
    </source>
</reference>
<dbReference type="eggNOG" id="COG5511">
    <property type="taxonomic scope" value="Bacteria"/>
</dbReference>
<comment type="caution">
    <text evidence="2">The sequence shown here is derived from an EMBL/GenBank/DDBJ whole genome shotgun (WGS) entry which is preliminary data.</text>
</comment>
<dbReference type="AlphaFoldDB" id="G2JBU5"/>
<dbReference type="STRING" id="1070319.CAGGBEG34_640001"/>
<feature type="compositionally biased region" description="Polar residues" evidence="1">
    <location>
        <begin position="55"/>
        <end position="65"/>
    </location>
</feature>
<dbReference type="EMBL" id="CAFB01000085">
    <property type="protein sequence ID" value="CCD30250.1"/>
    <property type="molecule type" value="Genomic_DNA"/>
</dbReference>
<name>G2JBU5_9BURK</name>
<evidence type="ECO:0000313" key="2">
    <source>
        <dbReference type="EMBL" id="CCD30250.1"/>
    </source>
</evidence>
<evidence type="ECO:0000313" key="3">
    <source>
        <dbReference type="Proteomes" id="UP000054051"/>
    </source>
</evidence>
<feature type="region of interest" description="Disordered" evidence="1">
    <location>
        <begin position="43"/>
        <end position="65"/>
    </location>
</feature>
<accession>G2JBU5</accession>
<dbReference type="Proteomes" id="UP000054051">
    <property type="component" value="Unassembled WGS sequence"/>
</dbReference>
<keyword evidence="3" id="KW-1185">Reference proteome</keyword>
<evidence type="ECO:0000256" key="1">
    <source>
        <dbReference type="SAM" id="MobiDB-lite"/>
    </source>
</evidence>
<sequence length="65" mass="7208">MLGMDAGLSTLEMEAAENAGEDWEEMLDQRQIEVKAFESRNLTPPSWAGLHPLPAQQTIEKPQAV</sequence>
<gene>
    <name evidence="2" type="ORF">CAGGBEG34_640001</name>
</gene>